<comment type="caution">
    <text evidence="6">The sequence shown here is derived from an EMBL/GenBank/DDBJ whole genome shotgun (WGS) entry which is preliminary data.</text>
</comment>
<dbReference type="Gene3D" id="2.40.10.120">
    <property type="match status" value="1"/>
</dbReference>
<evidence type="ECO:0000313" key="7">
    <source>
        <dbReference type="Proteomes" id="UP000037460"/>
    </source>
</evidence>
<keyword evidence="3" id="KW-0378">Hydrolase</keyword>
<keyword evidence="7" id="KW-1185">Reference proteome</keyword>
<dbReference type="InterPro" id="IPR003769">
    <property type="entry name" value="ClpS_core"/>
</dbReference>
<evidence type="ECO:0000256" key="2">
    <source>
        <dbReference type="ARBA" id="ARBA00022670"/>
    </source>
</evidence>
<protein>
    <submittedName>
        <fullName evidence="6">Protease do</fullName>
    </submittedName>
</protein>
<feature type="domain" description="Adaptor protein ClpS core" evidence="5">
    <location>
        <begin position="283"/>
        <end position="334"/>
    </location>
</feature>
<dbReference type="SUPFAM" id="SSF54736">
    <property type="entry name" value="ClpS-like"/>
    <property type="match status" value="1"/>
</dbReference>
<dbReference type="InterPro" id="IPR014719">
    <property type="entry name" value="Ribosomal_bL12_C/ClpS-like"/>
</dbReference>
<dbReference type="GO" id="GO:0006508">
    <property type="term" value="P:proteolysis"/>
    <property type="evidence" value="ECO:0007669"/>
    <property type="project" value="UniProtKB-KW"/>
</dbReference>
<evidence type="ECO:0000256" key="3">
    <source>
        <dbReference type="ARBA" id="ARBA00022801"/>
    </source>
</evidence>
<name>A0A0M0K061_9EUKA</name>
<dbReference type="OrthoDB" id="206959at2759"/>
<dbReference type="Pfam" id="PF13365">
    <property type="entry name" value="Trypsin_2"/>
    <property type="match status" value="1"/>
</dbReference>
<dbReference type="InterPro" id="IPR001940">
    <property type="entry name" value="Peptidase_S1C"/>
</dbReference>
<proteinExistence type="inferred from homology"/>
<evidence type="ECO:0000256" key="1">
    <source>
        <dbReference type="ARBA" id="ARBA00010541"/>
    </source>
</evidence>
<gene>
    <name evidence="6" type="ORF">Ctob_003229</name>
</gene>
<reference evidence="7" key="1">
    <citation type="journal article" date="2015" name="PLoS Genet.">
        <title>Genome Sequence and Transcriptome Analyses of Chrysochromulina tobin: Metabolic Tools for Enhanced Algal Fitness in the Prominent Order Prymnesiales (Haptophyceae).</title>
        <authorList>
            <person name="Hovde B.T."/>
            <person name="Deodato C.R."/>
            <person name="Hunsperger H.M."/>
            <person name="Ryken S.A."/>
            <person name="Yost W."/>
            <person name="Jha R.K."/>
            <person name="Patterson J."/>
            <person name="Monnat R.J. Jr."/>
            <person name="Barlow S.B."/>
            <person name="Starkenburg S.R."/>
            <person name="Cattolico R.A."/>
        </authorList>
    </citation>
    <scope>NUCLEOTIDE SEQUENCE</scope>
    <source>
        <strain evidence="7">CCMP291</strain>
    </source>
</reference>
<dbReference type="GO" id="GO:0004252">
    <property type="term" value="F:serine-type endopeptidase activity"/>
    <property type="evidence" value="ECO:0007669"/>
    <property type="project" value="InterPro"/>
</dbReference>
<dbReference type="PANTHER" id="PTHR43343:SF3">
    <property type="entry name" value="PROTEASE DO-LIKE 8, CHLOROPLASTIC"/>
    <property type="match status" value="1"/>
</dbReference>
<sequence length="369" mass="38253">MPTALAITFTISALLHGKASNSRLTDAPMRSIAAVRRAHVAAVVMAALDRTFVSEVYDRISPSVALIMPRGVRNTSAQGSGFVVAVNGTRYILTSAHVAAGGMTVEVAFPADGFTKRHNASVVGRAPGGEDLALLALNDAKVVESLAPLDFGDSGSLRPGCFVIALGHPSGIRGAVTLGVLSGRMELPSFGSATGSAEQDGGENDDDDAAAGTKKTPFLVTDAALAGGMSGGPLCGDDGRVYGVNTLVDGRLRGLGNLAISSDRAREVVLAIAAQKEVESQSRAIRLLLFNDRFNSRARVLGVLQESGLSEEEANAAMMGAHTSGRGVVRVFGRAADGTPLTDETLEAAEKLRADLAARDLLVELERVY</sequence>
<evidence type="ECO:0000313" key="6">
    <source>
        <dbReference type="EMBL" id="KOO32199.1"/>
    </source>
</evidence>
<dbReference type="InterPro" id="IPR009003">
    <property type="entry name" value="Peptidase_S1_PA"/>
</dbReference>
<feature type="compositionally biased region" description="Acidic residues" evidence="4">
    <location>
        <begin position="200"/>
        <end position="209"/>
    </location>
</feature>
<keyword evidence="2 6" id="KW-0645">Protease</keyword>
<dbReference type="PANTHER" id="PTHR43343">
    <property type="entry name" value="PEPTIDASE S12"/>
    <property type="match status" value="1"/>
</dbReference>
<evidence type="ECO:0000256" key="4">
    <source>
        <dbReference type="SAM" id="MobiDB-lite"/>
    </source>
</evidence>
<dbReference type="InterPro" id="IPR051201">
    <property type="entry name" value="Chloro_Bact_Ser_Proteases"/>
</dbReference>
<dbReference type="PRINTS" id="PR00834">
    <property type="entry name" value="PROTEASES2C"/>
</dbReference>
<accession>A0A0M0K061</accession>
<feature type="region of interest" description="Disordered" evidence="4">
    <location>
        <begin position="191"/>
        <end position="212"/>
    </location>
</feature>
<organism evidence="6 7">
    <name type="scientific">Chrysochromulina tobinii</name>
    <dbReference type="NCBI Taxonomy" id="1460289"/>
    <lineage>
        <taxon>Eukaryota</taxon>
        <taxon>Haptista</taxon>
        <taxon>Haptophyta</taxon>
        <taxon>Prymnesiophyceae</taxon>
        <taxon>Prymnesiales</taxon>
        <taxon>Chrysochromulinaceae</taxon>
        <taxon>Chrysochromulina</taxon>
    </lineage>
</organism>
<dbReference type="GO" id="GO:0030163">
    <property type="term" value="P:protein catabolic process"/>
    <property type="evidence" value="ECO:0007669"/>
    <property type="project" value="InterPro"/>
</dbReference>
<dbReference type="AlphaFoldDB" id="A0A0M0K061"/>
<evidence type="ECO:0000259" key="5">
    <source>
        <dbReference type="Pfam" id="PF02617"/>
    </source>
</evidence>
<comment type="similarity">
    <text evidence="1">Belongs to the peptidase S1C family.</text>
</comment>
<dbReference type="Gene3D" id="3.30.1390.10">
    <property type="match status" value="1"/>
</dbReference>
<dbReference type="EMBL" id="JWZX01001827">
    <property type="protein sequence ID" value="KOO32199.1"/>
    <property type="molecule type" value="Genomic_DNA"/>
</dbReference>
<dbReference type="Pfam" id="PF02617">
    <property type="entry name" value="ClpS"/>
    <property type="match status" value="1"/>
</dbReference>
<dbReference type="Proteomes" id="UP000037460">
    <property type="component" value="Unassembled WGS sequence"/>
</dbReference>
<dbReference type="SUPFAM" id="SSF50494">
    <property type="entry name" value="Trypsin-like serine proteases"/>
    <property type="match status" value="1"/>
</dbReference>